<accession>A0ACB9GM10</accession>
<evidence type="ECO:0000313" key="2">
    <source>
        <dbReference type="Proteomes" id="UP001056120"/>
    </source>
</evidence>
<name>A0ACB9GM10_9ASTR</name>
<proteinExistence type="predicted"/>
<dbReference type="EMBL" id="CM042031">
    <property type="protein sequence ID" value="KAI3784462.1"/>
    <property type="molecule type" value="Genomic_DNA"/>
</dbReference>
<reference evidence="2" key="1">
    <citation type="journal article" date="2022" name="Mol. Ecol. Resour.">
        <title>The genomes of chicory, endive, great burdock and yacon provide insights into Asteraceae palaeo-polyploidization history and plant inulin production.</title>
        <authorList>
            <person name="Fan W."/>
            <person name="Wang S."/>
            <person name="Wang H."/>
            <person name="Wang A."/>
            <person name="Jiang F."/>
            <person name="Liu H."/>
            <person name="Zhao H."/>
            <person name="Xu D."/>
            <person name="Zhang Y."/>
        </authorList>
    </citation>
    <scope>NUCLEOTIDE SEQUENCE [LARGE SCALE GENOMIC DNA]</scope>
    <source>
        <strain evidence="2">cv. Yunnan</strain>
    </source>
</reference>
<reference evidence="1 2" key="2">
    <citation type="journal article" date="2022" name="Mol. Ecol. Resour.">
        <title>The genomes of chicory, endive, great burdock and yacon provide insights into Asteraceae paleo-polyploidization history and plant inulin production.</title>
        <authorList>
            <person name="Fan W."/>
            <person name="Wang S."/>
            <person name="Wang H."/>
            <person name="Wang A."/>
            <person name="Jiang F."/>
            <person name="Liu H."/>
            <person name="Zhao H."/>
            <person name="Xu D."/>
            <person name="Zhang Y."/>
        </authorList>
    </citation>
    <scope>NUCLEOTIDE SEQUENCE [LARGE SCALE GENOMIC DNA]</scope>
    <source>
        <strain evidence="2">cv. Yunnan</strain>
        <tissue evidence="1">Leaves</tissue>
    </source>
</reference>
<sequence>MGGDEFKKRLLSKVYYEGCPGCNVDQYKELQTGLLIKEVFCIWIVVLCVGMHMQLLFVLLILNYQIRDFNIAEKEEDISYYAGFVGSAYMIGRALTSIFWGVVADRYGRKPVILLGTSTVVIFNTLFGFSVNYWMAILTRFLLGFLNGLLGPIVAYACELFREEHQALGLEISVSSLLRFSIGEETLHFHKKNELEYASYVPDAEGIKDEEKDSTLMSLLKNWPLLSSIIVYCVFSLHDMAYNEIFSLWAVSPKSLGGLNYSTDDVGTVLSITGFVYTSTHNLSIHSDVIRLHALLHVKLCIDCKERFIKYEVSIITGTFMLQTKAVDQHQRGAANGIAMTLQSTFKAIGPACGGALLSWSQKRQNAAFLPGDRMIFFILNVIEGIGVLLTFKPFLTTNHY</sequence>
<gene>
    <name evidence="1" type="ORF">L1987_43561</name>
</gene>
<organism evidence="1 2">
    <name type="scientific">Smallanthus sonchifolius</name>
    <dbReference type="NCBI Taxonomy" id="185202"/>
    <lineage>
        <taxon>Eukaryota</taxon>
        <taxon>Viridiplantae</taxon>
        <taxon>Streptophyta</taxon>
        <taxon>Embryophyta</taxon>
        <taxon>Tracheophyta</taxon>
        <taxon>Spermatophyta</taxon>
        <taxon>Magnoliopsida</taxon>
        <taxon>eudicotyledons</taxon>
        <taxon>Gunneridae</taxon>
        <taxon>Pentapetalae</taxon>
        <taxon>asterids</taxon>
        <taxon>campanulids</taxon>
        <taxon>Asterales</taxon>
        <taxon>Asteraceae</taxon>
        <taxon>Asteroideae</taxon>
        <taxon>Heliantheae alliance</taxon>
        <taxon>Millerieae</taxon>
        <taxon>Smallanthus</taxon>
    </lineage>
</organism>
<protein>
    <submittedName>
        <fullName evidence="1">Uncharacterized protein</fullName>
    </submittedName>
</protein>
<comment type="caution">
    <text evidence="1">The sequence shown here is derived from an EMBL/GenBank/DDBJ whole genome shotgun (WGS) entry which is preliminary data.</text>
</comment>
<evidence type="ECO:0000313" key="1">
    <source>
        <dbReference type="EMBL" id="KAI3784462.1"/>
    </source>
</evidence>
<dbReference type="Proteomes" id="UP001056120">
    <property type="component" value="Linkage Group LG14"/>
</dbReference>
<keyword evidence="2" id="KW-1185">Reference proteome</keyword>